<dbReference type="PANTHER" id="PTHR23084:SF227">
    <property type="entry name" value="PHOSPHATIDYLINOSITOL-4-PHOSPHATE 5-KINASE RELATED"/>
    <property type="match status" value="1"/>
</dbReference>
<accession>A0A1G4I069</accession>
<proteinExistence type="predicted"/>
<dbReference type="PANTHER" id="PTHR23084">
    <property type="entry name" value="PHOSPHATIDYLINOSITOL-4-PHOSPHATE 5-KINASE RELATED"/>
    <property type="match status" value="1"/>
</dbReference>
<dbReference type="SUPFAM" id="SSF82185">
    <property type="entry name" value="Histone H3 K4-specific methyltransferase SET7/9 N-terminal domain"/>
    <property type="match status" value="2"/>
</dbReference>
<evidence type="ECO:0000256" key="1">
    <source>
        <dbReference type="ARBA" id="ARBA00022737"/>
    </source>
</evidence>
<dbReference type="GeneID" id="92382838"/>
<keyword evidence="3" id="KW-1185">Reference proteome</keyword>
<dbReference type="InterPro" id="IPR003409">
    <property type="entry name" value="MORN"/>
</dbReference>
<dbReference type="Pfam" id="PF02493">
    <property type="entry name" value="MORN"/>
    <property type="match status" value="2"/>
</dbReference>
<dbReference type="SMART" id="SM00698">
    <property type="entry name" value="MORN"/>
    <property type="match status" value="3"/>
</dbReference>
<keyword evidence="1" id="KW-0677">Repeat</keyword>
<evidence type="ECO:0000313" key="2">
    <source>
        <dbReference type="EMBL" id="SCU64991.1"/>
    </source>
</evidence>
<sequence length="435" mass="48865">MFVRRLVRLCVSRLPNGVVLQGKLNPRRPDLLLEGSVKMPDGRAYSGVFDEEYGFPLKGSRLEDDGDLYCGEFNTKWQRHGEGEAWLADGTHYKGRFCEDDLVEGTVCIPNGTTETVFVGTLENESFVRGKLTQHDFTYEGEFHNNKPHGRGRLSFTTGAEQEGTFFAGKLHGTNCKMKLDGGFVYVGEFVDGCIRRGQLFAPTYIYDGEFNEHGRAHGEGTQTYLANEPRLLFTGIWDSGALVRGTCSDEYGNPVDWQDNHELQTKVFSEEGGASAVAMNCYSAAKLKDADRLHRDMNTSYAKDAERVSRNSGHYPSKMDLGYEGGIRQEQDAFERASRKCVEDTRRAREAMETKGEDINRLCDNVIGEASIEVNPNMAKMHFIKQEGAQQLAAEHVDEQFERFMKSFDRPTDVGASRRLIDCNAPWKAFTSKG</sequence>
<evidence type="ECO:0000313" key="3">
    <source>
        <dbReference type="Proteomes" id="UP000195570"/>
    </source>
</evidence>
<dbReference type="EMBL" id="CZPT02000202">
    <property type="protein sequence ID" value="SCU64991.1"/>
    <property type="molecule type" value="Genomic_DNA"/>
</dbReference>
<dbReference type="Gene3D" id="2.20.110.10">
    <property type="entry name" value="Histone H3 K4-specific methyltransferase SET7/9 N-terminal domain"/>
    <property type="match status" value="2"/>
</dbReference>
<dbReference type="VEuPathDB" id="TriTrypDB:TEOVI_000890400"/>
<dbReference type="GO" id="GO:0016301">
    <property type="term" value="F:kinase activity"/>
    <property type="evidence" value="ECO:0007669"/>
    <property type="project" value="UniProtKB-KW"/>
</dbReference>
<organism evidence="2 3">
    <name type="scientific">Trypanosoma equiperdum</name>
    <dbReference type="NCBI Taxonomy" id="5694"/>
    <lineage>
        <taxon>Eukaryota</taxon>
        <taxon>Discoba</taxon>
        <taxon>Euglenozoa</taxon>
        <taxon>Kinetoplastea</taxon>
        <taxon>Metakinetoplastina</taxon>
        <taxon>Trypanosomatida</taxon>
        <taxon>Trypanosomatidae</taxon>
        <taxon>Trypanosoma</taxon>
    </lineage>
</organism>
<name>A0A1G4I069_TRYEQ</name>
<protein>
    <submittedName>
        <fullName evidence="2">Phosphatidylinositol-4-phosphate 5-kinase related</fullName>
    </submittedName>
</protein>
<dbReference type="Proteomes" id="UP000195570">
    <property type="component" value="Unassembled WGS sequence"/>
</dbReference>
<comment type="caution">
    <text evidence="2">The sequence shown here is derived from an EMBL/GenBank/DDBJ whole genome shotgun (WGS) entry which is preliminary data.</text>
</comment>
<dbReference type="AlphaFoldDB" id="A0A1G4I069"/>
<dbReference type="RefSeq" id="XP_067076662.1">
    <property type="nucleotide sequence ID" value="XM_067220561.1"/>
</dbReference>
<gene>
    <name evidence="2" type="ORF">TEOVI_000890400</name>
</gene>
<reference evidence="2" key="1">
    <citation type="submission" date="2016-09" db="EMBL/GenBank/DDBJ databases">
        <authorList>
            <person name="Hebert L."/>
            <person name="Moumen B."/>
        </authorList>
    </citation>
    <scope>NUCLEOTIDE SEQUENCE [LARGE SCALE GENOMIC DNA]</scope>
    <source>
        <strain evidence="2">OVI</strain>
    </source>
</reference>